<feature type="region of interest" description="Disordered" evidence="1">
    <location>
        <begin position="76"/>
        <end position="118"/>
    </location>
</feature>
<comment type="caution">
    <text evidence="2">The sequence shown here is derived from an EMBL/GenBank/DDBJ whole genome shotgun (WGS) entry which is preliminary data.</text>
</comment>
<dbReference type="Proteomes" id="UP001487740">
    <property type="component" value="Unassembled WGS sequence"/>
</dbReference>
<proteinExistence type="predicted"/>
<protein>
    <submittedName>
        <fullName evidence="2">Uncharacterized protein</fullName>
    </submittedName>
</protein>
<organism evidence="2 3">
    <name type="scientific">Scylla paramamosain</name>
    <name type="common">Mud crab</name>
    <dbReference type="NCBI Taxonomy" id="85552"/>
    <lineage>
        <taxon>Eukaryota</taxon>
        <taxon>Metazoa</taxon>
        <taxon>Ecdysozoa</taxon>
        <taxon>Arthropoda</taxon>
        <taxon>Crustacea</taxon>
        <taxon>Multicrustacea</taxon>
        <taxon>Malacostraca</taxon>
        <taxon>Eumalacostraca</taxon>
        <taxon>Eucarida</taxon>
        <taxon>Decapoda</taxon>
        <taxon>Pleocyemata</taxon>
        <taxon>Brachyura</taxon>
        <taxon>Eubrachyura</taxon>
        <taxon>Portunoidea</taxon>
        <taxon>Portunidae</taxon>
        <taxon>Portuninae</taxon>
        <taxon>Scylla</taxon>
    </lineage>
</organism>
<dbReference type="EMBL" id="JARAKH010000031">
    <property type="protein sequence ID" value="KAK8386062.1"/>
    <property type="molecule type" value="Genomic_DNA"/>
</dbReference>
<gene>
    <name evidence="2" type="ORF">O3P69_010649</name>
</gene>
<dbReference type="AlphaFoldDB" id="A0AAW0THE0"/>
<sequence length="161" mass="18150">MAVLICGKEQVSGRLHHTPVISHVLAGKRSWDAVGLAKSHLRRDTTTAGQGKIHRENVRLKGDQRRRAVAWRERGTVSTVSPHCHHHHLATLPPPSNTTTQHHQGLNPSPPPPLARTPILDTCTTSRFRFRKFAGILRHHRLRRICERVLLGEEDRGTQVL</sequence>
<evidence type="ECO:0000256" key="1">
    <source>
        <dbReference type="SAM" id="MobiDB-lite"/>
    </source>
</evidence>
<feature type="compositionally biased region" description="Polar residues" evidence="1">
    <location>
        <begin position="97"/>
        <end position="107"/>
    </location>
</feature>
<accession>A0AAW0THE0</accession>
<name>A0AAW0THE0_SCYPA</name>
<evidence type="ECO:0000313" key="3">
    <source>
        <dbReference type="Proteomes" id="UP001487740"/>
    </source>
</evidence>
<evidence type="ECO:0000313" key="2">
    <source>
        <dbReference type="EMBL" id="KAK8386062.1"/>
    </source>
</evidence>
<keyword evidence="3" id="KW-1185">Reference proteome</keyword>
<reference evidence="2 3" key="1">
    <citation type="submission" date="2023-03" db="EMBL/GenBank/DDBJ databases">
        <title>High-quality genome of Scylla paramamosain provides insights in environmental adaptation.</title>
        <authorList>
            <person name="Zhang L."/>
        </authorList>
    </citation>
    <scope>NUCLEOTIDE SEQUENCE [LARGE SCALE GENOMIC DNA]</scope>
    <source>
        <strain evidence="2">LZ_2023a</strain>
        <tissue evidence="2">Muscle</tissue>
    </source>
</reference>